<sequence length="146" mass="17294">MVKRLNFDSLAFSYITQAEERLDLAKTEYERKKYNIVVRLCQEAVELSLKACLRLVNIEPPKFHDVGPILKNNTDKFPQWFKEKIDIFASYSRSLRKERELSMYGDEETNTPPELLYSAYDGQQSIKIAEEILEYAKKLYEEKRNK</sequence>
<dbReference type="InterPro" id="IPR007842">
    <property type="entry name" value="HEPN_dom"/>
</dbReference>
<dbReference type="SMART" id="SM00748">
    <property type="entry name" value="HEPN"/>
    <property type="match status" value="1"/>
</dbReference>
<evidence type="ECO:0000313" key="2">
    <source>
        <dbReference type="EMBL" id="SAI86459.1"/>
    </source>
</evidence>
<dbReference type="SUPFAM" id="SSF81593">
    <property type="entry name" value="Nucleotidyltransferase substrate binding subunit/domain"/>
    <property type="match status" value="1"/>
</dbReference>
<dbReference type="PROSITE" id="PS50910">
    <property type="entry name" value="HEPN"/>
    <property type="match status" value="1"/>
</dbReference>
<dbReference type="Gene3D" id="1.20.120.330">
    <property type="entry name" value="Nucleotidyltransferases domain 2"/>
    <property type="match status" value="1"/>
</dbReference>
<keyword evidence="2" id="KW-0238">DNA-binding</keyword>
<organism evidence="2 3">
    <name type="scientific">Saccharolobus solfataricus</name>
    <name type="common">Sulfolobus solfataricus</name>
    <dbReference type="NCBI Taxonomy" id="2287"/>
    <lineage>
        <taxon>Archaea</taxon>
        <taxon>Thermoproteota</taxon>
        <taxon>Thermoprotei</taxon>
        <taxon>Sulfolobales</taxon>
        <taxon>Sulfolobaceae</taxon>
        <taxon>Saccharolobus</taxon>
    </lineage>
</organism>
<protein>
    <submittedName>
        <fullName evidence="2">DNA-binding protein</fullName>
    </submittedName>
</protein>
<feature type="domain" description="HEPN" evidence="1">
    <location>
        <begin position="15"/>
        <end position="132"/>
    </location>
</feature>
<accession>A0A157T5C8</accession>
<dbReference type="PATRIC" id="fig|2287.9.peg.3046"/>
<name>A0A157T5C8_SACSO</name>
<dbReference type="AlphaFoldDB" id="A0A157T5C8"/>
<dbReference type="Pfam" id="PF05168">
    <property type="entry name" value="HEPN"/>
    <property type="match status" value="1"/>
</dbReference>
<gene>
    <name evidence="2" type="ORF">SSOP1_2905</name>
</gene>
<dbReference type="EMBL" id="LT549890">
    <property type="protein sequence ID" value="SAI86459.1"/>
    <property type="molecule type" value="Genomic_DNA"/>
</dbReference>
<dbReference type="GO" id="GO:0003677">
    <property type="term" value="F:DNA binding"/>
    <property type="evidence" value="ECO:0007669"/>
    <property type="project" value="UniProtKB-KW"/>
</dbReference>
<proteinExistence type="predicted"/>
<evidence type="ECO:0000259" key="1">
    <source>
        <dbReference type="PROSITE" id="PS50910"/>
    </source>
</evidence>
<reference evidence="3" key="1">
    <citation type="submission" date="2016-04" db="EMBL/GenBank/DDBJ databases">
        <authorList>
            <person name="Shah S.A."/>
            <person name="Garrett R.A."/>
        </authorList>
    </citation>
    <scope>NUCLEOTIDE SEQUENCE [LARGE SCALE GENOMIC DNA]</scope>
    <source>
        <strain evidence="3">ATCC 35091 / DSM 1616 / JCM 8930 / NBRC 15331 / P1</strain>
    </source>
</reference>
<dbReference type="Proteomes" id="UP000076770">
    <property type="component" value="Chromosome i"/>
</dbReference>
<evidence type="ECO:0000313" key="3">
    <source>
        <dbReference type="Proteomes" id="UP000076770"/>
    </source>
</evidence>